<proteinExistence type="predicted"/>
<dbReference type="EMBL" id="CP023702">
    <property type="protein sequence ID" value="QEU71644.1"/>
    <property type="molecule type" value="Genomic_DNA"/>
</dbReference>
<dbReference type="InterPro" id="IPR008585">
    <property type="entry name" value="Gamma_PGA_hydro"/>
</dbReference>
<feature type="signal peptide" evidence="1">
    <location>
        <begin position="1"/>
        <end position="27"/>
    </location>
</feature>
<keyword evidence="1" id="KW-0732">Signal</keyword>
<dbReference type="Proteomes" id="UP000326178">
    <property type="component" value="Chromosome"/>
</dbReference>
<protein>
    <recommendedName>
        <fullName evidence="4">Phage replication protein</fullName>
    </recommendedName>
</protein>
<evidence type="ECO:0008006" key="4">
    <source>
        <dbReference type="Google" id="ProtNLM"/>
    </source>
</evidence>
<dbReference type="AlphaFoldDB" id="A0A5J6F7L7"/>
<gene>
    <name evidence="2" type="ORF">CP967_06400</name>
</gene>
<dbReference type="OrthoDB" id="7721587at2"/>
<organism evidence="2 3">
    <name type="scientific">Streptomyces nitrosporeus</name>
    <dbReference type="NCBI Taxonomy" id="28894"/>
    <lineage>
        <taxon>Bacteria</taxon>
        <taxon>Bacillati</taxon>
        <taxon>Actinomycetota</taxon>
        <taxon>Actinomycetes</taxon>
        <taxon>Kitasatosporales</taxon>
        <taxon>Streptomycetaceae</taxon>
        <taxon>Streptomyces</taxon>
    </lineage>
</organism>
<dbReference type="RefSeq" id="WP_150487011.1">
    <property type="nucleotide sequence ID" value="NZ_BMUV01000005.1"/>
</dbReference>
<dbReference type="PROSITE" id="PS51318">
    <property type="entry name" value="TAT"/>
    <property type="match status" value="1"/>
</dbReference>
<feature type="chain" id="PRO_5038907523" description="Phage replication protein" evidence="1">
    <location>
        <begin position="28"/>
        <end position="316"/>
    </location>
</feature>
<dbReference type="Gene3D" id="3.40.630.100">
    <property type="entry name" value="Poly-gamma-glutamate hydrolase, zinc-binding motif"/>
    <property type="match status" value="1"/>
</dbReference>
<keyword evidence="3" id="KW-1185">Reference proteome</keyword>
<accession>A0A5J6F7L7</accession>
<dbReference type="InterPro" id="IPR006311">
    <property type="entry name" value="TAT_signal"/>
</dbReference>
<evidence type="ECO:0000313" key="3">
    <source>
        <dbReference type="Proteomes" id="UP000326178"/>
    </source>
</evidence>
<sequence length="316" mass="32917">MNLTSRRTLLASVAAAASALPLVNDLAGNGSTAAAAGPAEFASNAALYSSDAYEEGVNWMRRFRCGAPVTLNDYAKDPAAAAPLGVLTSAPVRSTAIIAPHGGGLEAGTTELCLTLAGYDRAEPGTEPEPDTDTPGAVQRDYWMFETLTASLPSPVEPLHVTSTNCDDPAALAVCGNNLYAVSLHGYRPDDEPLAKRILIGGRDQRLIRNLARAFARHGLTSSLGVEVVVAGASSELNGDDPANIVNRTRTGAGAQLETSTELRRAMFGTFGSGSGRRKTAGVASATAPDAPAYWHGFVDAVREAVDRHERGLDSL</sequence>
<evidence type="ECO:0000313" key="2">
    <source>
        <dbReference type="EMBL" id="QEU71644.1"/>
    </source>
</evidence>
<dbReference type="InterPro" id="IPR038128">
    <property type="entry name" value="Gamma_PGA_hydro_sf"/>
</dbReference>
<name>A0A5J6F7L7_9ACTN</name>
<dbReference type="KEGG" id="snk:CP967_06400"/>
<reference evidence="2 3" key="1">
    <citation type="submission" date="2017-09" db="EMBL/GenBank/DDBJ databases">
        <authorList>
            <person name="Lee N."/>
            <person name="Cho B.-K."/>
        </authorList>
    </citation>
    <scope>NUCLEOTIDE SEQUENCE [LARGE SCALE GENOMIC DNA]</scope>
    <source>
        <strain evidence="2 3">ATCC 12769</strain>
    </source>
</reference>
<evidence type="ECO:0000256" key="1">
    <source>
        <dbReference type="SAM" id="SignalP"/>
    </source>
</evidence>
<dbReference type="Pfam" id="PF05908">
    <property type="entry name" value="Gamma_PGA_hydro"/>
    <property type="match status" value="1"/>
</dbReference>